<protein>
    <recommendedName>
        <fullName evidence="2">histidine kinase</fullName>
        <ecNumber evidence="2">2.7.13.3</ecNumber>
    </recommendedName>
</protein>
<dbReference type="PANTHER" id="PTHR43547">
    <property type="entry name" value="TWO-COMPONENT HISTIDINE KINASE"/>
    <property type="match status" value="1"/>
</dbReference>
<dbReference type="STRING" id="1246637.MTBBW1_1030019"/>
<dbReference type="SUPFAM" id="SSF52172">
    <property type="entry name" value="CheY-like"/>
    <property type="match status" value="2"/>
</dbReference>
<dbReference type="EC" id="2.7.13.3" evidence="2"/>
<dbReference type="Pfam" id="PF02518">
    <property type="entry name" value="HATPase_c"/>
    <property type="match status" value="1"/>
</dbReference>
<dbReference type="Pfam" id="PF00072">
    <property type="entry name" value="Response_reg"/>
    <property type="match status" value="2"/>
</dbReference>
<dbReference type="CDD" id="cd00082">
    <property type="entry name" value="HisKA"/>
    <property type="match status" value="1"/>
</dbReference>
<accession>A0A1W1H4X2</accession>
<evidence type="ECO:0000313" key="10">
    <source>
        <dbReference type="Proteomes" id="UP000191931"/>
    </source>
</evidence>
<dbReference type="InterPro" id="IPR004358">
    <property type="entry name" value="Sig_transdc_His_kin-like_C"/>
</dbReference>
<dbReference type="Gene3D" id="3.30.565.10">
    <property type="entry name" value="Histidine kinase-like ATPase, C-terminal domain"/>
    <property type="match status" value="1"/>
</dbReference>
<dbReference type="Pfam" id="PF00512">
    <property type="entry name" value="HisKA"/>
    <property type="match status" value="1"/>
</dbReference>
<organism evidence="9 10">
    <name type="scientific">Desulfamplus magnetovallimortis</name>
    <dbReference type="NCBI Taxonomy" id="1246637"/>
    <lineage>
        <taxon>Bacteria</taxon>
        <taxon>Pseudomonadati</taxon>
        <taxon>Thermodesulfobacteriota</taxon>
        <taxon>Desulfobacteria</taxon>
        <taxon>Desulfobacterales</taxon>
        <taxon>Desulfobacteraceae</taxon>
        <taxon>Desulfamplus</taxon>
    </lineage>
</organism>
<feature type="domain" description="Response regulatory" evidence="8">
    <location>
        <begin position="482"/>
        <end position="601"/>
    </location>
</feature>
<dbReference type="GO" id="GO:0000155">
    <property type="term" value="F:phosphorelay sensor kinase activity"/>
    <property type="evidence" value="ECO:0007669"/>
    <property type="project" value="InterPro"/>
</dbReference>
<dbReference type="InterPro" id="IPR036890">
    <property type="entry name" value="HATPase_C_sf"/>
</dbReference>
<sequence length="610" mass="68055">MVEYCPKVLTVDDEAFIRRSIRLFLEDYGFTVFEAANGKEGLKVFNEVQPDIVLLDLKMPELDGYQLLDLFYETAPEIPVIVASGTGNFSSVVKALHSGACDYILKPIQDMNVLRHAIQKCLKESDLKKKNQQYQKDLERQLRRAQKMEAIAALTGGIAHDLNNILSPILGYAGMLMNSSLPGDMVYQRSQKIQKAGYRAADLVNQILNLSRKDEGEIRPLQLRYVVREVVRLLKGSIPSTITIRESLDKRCGRVKADSTQIHQVLMNLCTNAYHAMESIGGILTISLKEVLVTNDQDSLLPQNKESEFSGIIMPDNVPSKTLQNNSSWPNSPLTTDHDNNDCCFQGKYKQIEPSSDGPPCCCSVWEDMYDPSSSGRIPDNLLQSGRYALVQVTDTGKGIPDDIRQKIFDPYFTTKDEGRGTGLGLSIARNIVRHLDGEIHFESSPEEGTCFSVLIPILNEGVRYDEEANKKLQTRRSGSQNILVVDDDTAIVQMYKEGLEESGYVVKSFDSSMKAALYIKEPEKISGVDLAVFDQTMPDFTGIQLAEELFSFRPGIPVILCSGYPMDNLSELQRSVPGIKSLMKKPFTVECLSIEIQKVLHEAGKQNNG</sequence>
<dbReference type="Gene3D" id="3.40.50.2300">
    <property type="match status" value="2"/>
</dbReference>
<dbReference type="SMART" id="SM00387">
    <property type="entry name" value="HATPase_c"/>
    <property type="match status" value="1"/>
</dbReference>
<dbReference type="PROSITE" id="PS50109">
    <property type="entry name" value="HIS_KIN"/>
    <property type="match status" value="1"/>
</dbReference>
<keyword evidence="10" id="KW-1185">Reference proteome</keyword>
<keyword evidence="5" id="KW-0175">Coiled coil</keyword>
<dbReference type="InterPro" id="IPR003594">
    <property type="entry name" value="HATPase_dom"/>
</dbReference>
<keyword evidence="3 4" id="KW-0597">Phosphoprotein</keyword>
<dbReference type="EMBL" id="FWEV01000006">
    <property type="protein sequence ID" value="SLM27530.1"/>
    <property type="molecule type" value="Genomic_DNA"/>
</dbReference>
<dbReference type="SMART" id="SM00388">
    <property type="entry name" value="HisKA"/>
    <property type="match status" value="1"/>
</dbReference>
<evidence type="ECO:0000259" key="8">
    <source>
        <dbReference type="PROSITE" id="PS50110"/>
    </source>
</evidence>
<dbReference type="RefSeq" id="WP_080803952.1">
    <property type="nucleotide sequence ID" value="NZ_LT828545.1"/>
</dbReference>
<evidence type="ECO:0000256" key="4">
    <source>
        <dbReference type="PROSITE-ProRule" id="PRU00169"/>
    </source>
</evidence>
<feature type="compositionally biased region" description="Polar residues" evidence="6">
    <location>
        <begin position="319"/>
        <end position="333"/>
    </location>
</feature>
<gene>
    <name evidence="9" type="ORF">MTBBW1_1030019</name>
</gene>
<dbReference type="Gene3D" id="1.20.5.390">
    <property type="entry name" value="L1 transposable element, trimerization domain"/>
    <property type="match status" value="1"/>
</dbReference>
<dbReference type="Gene3D" id="1.10.287.130">
    <property type="match status" value="1"/>
</dbReference>
<evidence type="ECO:0000313" key="9">
    <source>
        <dbReference type="EMBL" id="SLM27530.1"/>
    </source>
</evidence>
<dbReference type="SUPFAM" id="SSF47384">
    <property type="entry name" value="Homodimeric domain of signal transducing histidine kinase"/>
    <property type="match status" value="1"/>
</dbReference>
<dbReference type="SUPFAM" id="SSF55874">
    <property type="entry name" value="ATPase domain of HSP90 chaperone/DNA topoisomerase II/histidine kinase"/>
    <property type="match status" value="2"/>
</dbReference>
<dbReference type="PRINTS" id="PR00344">
    <property type="entry name" value="BCTRLSENSOR"/>
</dbReference>
<dbReference type="InterPro" id="IPR005467">
    <property type="entry name" value="His_kinase_dom"/>
</dbReference>
<dbReference type="SMART" id="SM00448">
    <property type="entry name" value="REC"/>
    <property type="match status" value="2"/>
</dbReference>
<feature type="domain" description="Histidine kinase" evidence="7">
    <location>
        <begin position="157"/>
        <end position="460"/>
    </location>
</feature>
<evidence type="ECO:0000256" key="5">
    <source>
        <dbReference type="SAM" id="Coils"/>
    </source>
</evidence>
<dbReference type="OrthoDB" id="5409350at2"/>
<dbReference type="InterPro" id="IPR011006">
    <property type="entry name" value="CheY-like_superfamily"/>
</dbReference>
<dbReference type="PANTHER" id="PTHR43547:SF2">
    <property type="entry name" value="HYBRID SIGNAL TRANSDUCTION HISTIDINE KINASE C"/>
    <property type="match status" value="1"/>
</dbReference>
<dbReference type="AlphaFoldDB" id="A0A1W1H4X2"/>
<feature type="domain" description="Response regulatory" evidence="8">
    <location>
        <begin position="7"/>
        <end position="121"/>
    </location>
</feature>
<name>A0A1W1H4X2_9BACT</name>
<dbReference type="InterPro" id="IPR001789">
    <property type="entry name" value="Sig_transdc_resp-reg_receiver"/>
</dbReference>
<feature type="coiled-coil region" evidence="5">
    <location>
        <begin position="124"/>
        <end position="151"/>
    </location>
</feature>
<proteinExistence type="predicted"/>
<dbReference type="InterPro" id="IPR036097">
    <property type="entry name" value="HisK_dim/P_sf"/>
</dbReference>
<dbReference type="InterPro" id="IPR003661">
    <property type="entry name" value="HisK_dim/P_dom"/>
</dbReference>
<comment type="catalytic activity">
    <reaction evidence="1">
        <text>ATP + protein L-histidine = ADP + protein N-phospho-L-histidine.</text>
        <dbReference type="EC" id="2.7.13.3"/>
    </reaction>
</comment>
<feature type="modified residue" description="4-aspartylphosphate" evidence="4">
    <location>
        <position position="56"/>
    </location>
</feature>
<evidence type="ECO:0000256" key="3">
    <source>
        <dbReference type="ARBA" id="ARBA00022553"/>
    </source>
</evidence>
<evidence type="ECO:0000256" key="6">
    <source>
        <dbReference type="SAM" id="MobiDB-lite"/>
    </source>
</evidence>
<dbReference type="PROSITE" id="PS50110">
    <property type="entry name" value="RESPONSE_REGULATORY"/>
    <property type="match status" value="2"/>
</dbReference>
<evidence type="ECO:0000256" key="1">
    <source>
        <dbReference type="ARBA" id="ARBA00000085"/>
    </source>
</evidence>
<evidence type="ECO:0000259" key="7">
    <source>
        <dbReference type="PROSITE" id="PS50109"/>
    </source>
</evidence>
<feature type="region of interest" description="Disordered" evidence="6">
    <location>
        <begin position="311"/>
        <end position="333"/>
    </location>
</feature>
<evidence type="ECO:0000256" key="2">
    <source>
        <dbReference type="ARBA" id="ARBA00012438"/>
    </source>
</evidence>
<feature type="modified residue" description="4-aspartylphosphate" evidence="4">
    <location>
        <position position="535"/>
    </location>
</feature>
<dbReference type="Proteomes" id="UP000191931">
    <property type="component" value="Unassembled WGS sequence"/>
</dbReference>
<reference evidence="9 10" key="1">
    <citation type="submission" date="2017-03" db="EMBL/GenBank/DDBJ databases">
        <authorList>
            <person name="Afonso C.L."/>
            <person name="Miller P.J."/>
            <person name="Scott M.A."/>
            <person name="Spackman E."/>
            <person name="Goraichik I."/>
            <person name="Dimitrov K.M."/>
            <person name="Suarez D.L."/>
            <person name="Swayne D.E."/>
        </authorList>
    </citation>
    <scope>NUCLEOTIDE SEQUENCE [LARGE SCALE GENOMIC DNA]</scope>
    <source>
        <strain evidence="9">PRJEB14757</strain>
    </source>
</reference>